<feature type="coiled-coil region" evidence="7">
    <location>
        <begin position="302"/>
        <end position="329"/>
    </location>
</feature>
<evidence type="ECO:0000313" key="10">
    <source>
        <dbReference type="EMBL" id="CAJ64807.1"/>
    </source>
</evidence>
<protein>
    <recommendedName>
        <fullName evidence="9">Luciferase-like domain-containing protein</fullName>
    </recommendedName>
</protein>
<dbReference type="InterPro" id="IPR036661">
    <property type="entry name" value="Luciferase-like_sf"/>
</dbReference>
<comment type="similarity">
    <text evidence="5">Belongs to the NtaA/SnaA/DszA monooxygenase family.</text>
</comment>
<feature type="binding site" evidence="6">
    <location>
        <position position="176"/>
    </location>
    <ligand>
        <name>FMN</name>
        <dbReference type="ChEBI" id="CHEBI:58210"/>
    </ligand>
</feature>
<keyword evidence="4" id="KW-0503">Monooxygenase</keyword>
<dbReference type="Gene3D" id="3.20.20.30">
    <property type="entry name" value="Luciferase-like domain"/>
    <property type="match status" value="1"/>
</dbReference>
<sequence>MLSDSTGVPGTGFQVRSSKGEYMFHMGWFVGHGFSVQSWKGTWSGAGAREWMMPDLYVDMARSLERACFDYMIFEDGLMIPDAFGGSMDTYLKYNMECPRHDPTALIGILGQATSRIGLIPTMSTSFYPPFMAARMLVTLDHLTRGRVGGNLVTSSSHRAAQNFGHAEHFEHDLRYRMADEWMDLVGKLWGSWEPGAVVFDEETGTFADGSKVHTIDFEGEFFRCRGPLNAVPGPQGRPVICQAGGSPAGREFAARNADTVICVPLGVAAMKAYREDMSARLIAAGRKPADCKVLYLIRPVLAETDAEAQEKRRRLRAAQREQAAIETQLAVMSYFSGLDFSTFDLDKPLPDLSGQVNGHQSSMTRYAKDSEDGKTLRELVSTHETTTSLELVGTPDTVAALMGEAMEEVGGDGFLISNDVDRHSIAQIADGLAPALKRRGLIRESYTHEHFRDNLLEF</sequence>
<accession>Q0RCL7</accession>
<dbReference type="KEGG" id="fal:FRAAL6184"/>
<evidence type="ECO:0000256" key="8">
    <source>
        <dbReference type="SAM" id="MobiDB-lite"/>
    </source>
</evidence>
<feature type="region of interest" description="Disordered" evidence="8">
    <location>
        <begin position="355"/>
        <end position="375"/>
    </location>
</feature>
<feature type="binding site" evidence="6">
    <location>
        <position position="247"/>
    </location>
    <ligand>
        <name>FMN</name>
        <dbReference type="ChEBI" id="CHEBI:58210"/>
    </ligand>
</feature>
<keyword evidence="2 6" id="KW-0288">FMN</keyword>
<feature type="domain" description="Luciferase-like" evidence="9">
    <location>
        <begin position="52"/>
        <end position="413"/>
    </location>
</feature>
<evidence type="ECO:0000256" key="3">
    <source>
        <dbReference type="ARBA" id="ARBA00023002"/>
    </source>
</evidence>
<keyword evidence="1 6" id="KW-0285">Flavoprotein</keyword>
<dbReference type="HOGENOM" id="CLU_022256_0_1_11"/>
<reference evidence="10 11" key="1">
    <citation type="journal article" date="2007" name="Genome Res.">
        <title>Genome characteristics of facultatively symbiotic Frankia sp. strains reflect host range and host plant biogeography.</title>
        <authorList>
            <person name="Normand P."/>
            <person name="Lapierre P."/>
            <person name="Tisa L.S."/>
            <person name="Gogarten J.P."/>
            <person name="Alloisio N."/>
            <person name="Bagnarol E."/>
            <person name="Bassi C.A."/>
            <person name="Berry A.M."/>
            <person name="Bickhart D.M."/>
            <person name="Choisne N."/>
            <person name="Couloux A."/>
            <person name="Cournoyer B."/>
            <person name="Cruveiller S."/>
            <person name="Daubin V."/>
            <person name="Demange N."/>
            <person name="Francino M.P."/>
            <person name="Goltsman E."/>
            <person name="Huang Y."/>
            <person name="Kopp O.R."/>
            <person name="Labarre L."/>
            <person name="Lapidus A."/>
            <person name="Lavire C."/>
            <person name="Marechal J."/>
            <person name="Martinez M."/>
            <person name="Mastronunzio J.E."/>
            <person name="Mullin B.C."/>
            <person name="Niemann J."/>
            <person name="Pujic P."/>
            <person name="Rawnsley T."/>
            <person name="Rouy Z."/>
            <person name="Schenowitz C."/>
            <person name="Sellstedt A."/>
            <person name="Tavares F."/>
            <person name="Tomkins J.P."/>
            <person name="Vallenet D."/>
            <person name="Valverde C."/>
            <person name="Wall L.G."/>
            <person name="Wang Y."/>
            <person name="Medigue C."/>
            <person name="Benson D.R."/>
        </authorList>
    </citation>
    <scope>NUCLEOTIDE SEQUENCE [LARGE SCALE GENOMIC DNA]</scope>
    <source>
        <strain evidence="11">DSM 45986 / CECT 9034 / ACN14a</strain>
    </source>
</reference>
<evidence type="ECO:0000256" key="1">
    <source>
        <dbReference type="ARBA" id="ARBA00022630"/>
    </source>
</evidence>
<dbReference type="GO" id="GO:0004497">
    <property type="term" value="F:monooxygenase activity"/>
    <property type="evidence" value="ECO:0007669"/>
    <property type="project" value="UniProtKB-KW"/>
</dbReference>
<evidence type="ECO:0000313" key="11">
    <source>
        <dbReference type="Proteomes" id="UP000000657"/>
    </source>
</evidence>
<name>Q0RCL7_FRAAA</name>
<dbReference type="PANTHER" id="PTHR30011">
    <property type="entry name" value="ALKANESULFONATE MONOOXYGENASE-RELATED"/>
    <property type="match status" value="1"/>
</dbReference>
<dbReference type="AlphaFoldDB" id="Q0RCL7"/>
<feature type="binding site" evidence="6">
    <location>
        <position position="122"/>
    </location>
    <ligand>
        <name>FMN</name>
        <dbReference type="ChEBI" id="CHEBI:58210"/>
    </ligand>
</feature>
<dbReference type="Proteomes" id="UP000000657">
    <property type="component" value="Chromosome"/>
</dbReference>
<keyword evidence="7" id="KW-0175">Coiled coil</keyword>
<keyword evidence="3" id="KW-0560">Oxidoreductase</keyword>
<proteinExistence type="inferred from homology"/>
<dbReference type="InterPro" id="IPR011251">
    <property type="entry name" value="Luciferase-like_dom"/>
</dbReference>
<dbReference type="GO" id="GO:0016705">
    <property type="term" value="F:oxidoreductase activity, acting on paired donors, with incorporation or reduction of molecular oxygen"/>
    <property type="evidence" value="ECO:0007669"/>
    <property type="project" value="InterPro"/>
</dbReference>
<dbReference type="SUPFAM" id="SSF51679">
    <property type="entry name" value="Bacterial luciferase-like"/>
    <property type="match status" value="1"/>
</dbReference>
<evidence type="ECO:0000259" key="9">
    <source>
        <dbReference type="Pfam" id="PF00296"/>
    </source>
</evidence>
<keyword evidence="11" id="KW-1185">Reference proteome</keyword>
<dbReference type="InterPro" id="IPR051260">
    <property type="entry name" value="Diverse_substr_monoxygenases"/>
</dbReference>
<feature type="compositionally biased region" description="Polar residues" evidence="8">
    <location>
        <begin position="355"/>
        <end position="365"/>
    </location>
</feature>
<feature type="binding site" evidence="6">
    <location>
        <position position="76"/>
    </location>
    <ligand>
        <name>FMN</name>
        <dbReference type="ChEBI" id="CHEBI:58210"/>
    </ligand>
</feature>
<gene>
    <name evidence="10" type="ordered locus">FRAAL6184</name>
</gene>
<organism evidence="10 11">
    <name type="scientific">Frankia alni (strain DSM 45986 / CECT 9034 / ACN14a)</name>
    <dbReference type="NCBI Taxonomy" id="326424"/>
    <lineage>
        <taxon>Bacteria</taxon>
        <taxon>Bacillati</taxon>
        <taxon>Actinomycetota</taxon>
        <taxon>Actinomycetes</taxon>
        <taxon>Frankiales</taxon>
        <taxon>Frankiaceae</taxon>
        <taxon>Frankia</taxon>
    </lineage>
</organism>
<evidence type="ECO:0000256" key="6">
    <source>
        <dbReference type="PIRSR" id="PIRSR000337-1"/>
    </source>
</evidence>
<dbReference type="NCBIfam" id="TIGR03860">
    <property type="entry name" value="FMN_nitrolo"/>
    <property type="match status" value="1"/>
</dbReference>
<dbReference type="EMBL" id="CT573213">
    <property type="protein sequence ID" value="CAJ64807.1"/>
    <property type="molecule type" value="Genomic_DNA"/>
</dbReference>
<evidence type="ECO:0000256" key="4">
    <source>
        <dbReference type="ARBA" id="ARBA00023033"/>
    </source>
</evidence>
<dbReference type="Pfam" id="PF00296">
    <property type="entry name" value="Bac_luciferase"/>
    <property type="match status" value="1"/>
</dbReference>
<feature type="binding site" evidence="6">
    <location>
        <position position="172"/>
    </location>
    <ligand>
        <name>FMN</name>
        <dbReference type="ChEBI" id="CHEBI:58210"/>
    </ligand>
</feature>
<dbReference type="eggNOG" id="COG2141">
    <property type="taxonomic scope" value="Bacteria"/>
</dbReference>
<dbReference type="InterPro" id="IPR016215">
    <property type="entry name" value="NTA_MOA"/>
</dbReference>
<dbReference type="PANTHER" id="PTHR30011:SF16">
    <property type="entry name" value="C2H2 FINGER DOMAIN TRANSCRIPTION FACTOR (EUROFUNG)-RELATED"/>
    <property type="match status" value="1"/>
</dbReference>
<evidence type="ECO:0000256" key="7">
    <source>
        <dbReference type="SAM" id="Coils"/>
    </source>
</evidence>
<evidence type="ECO:0000256" key="5">
    <source>
        <dbReference type="ARBA" id="ARBA00033748"/>
    </source>
</evidence>
<evidence type="ECO:0000256" key="2">
    <source>
        <dbReference type="ARBA" id="ARBA00022643"/>
    </source>
</evidence>
<dbReference type="STRING" id="326424.FRAAL6184"/>
<dbReference type="PIRSF" id="PIRSF000337">
    <property type="entry name" value="NTA_MOA"/>
    <property type="match status" value="1"/>
</dbReference>